<evidence type="ECO:0000313" key="2">
    <source>
        <dbReference type="Proteomes" id="UP000638353"/>
    </source>
</evidence>
<accession>A0A918X9M4</accession>
<reference evidence="1" key="2">
    <citation type="submission" date="2020-09" db="EMBL/GenBank/DDBJ databases">
        <authorList>
            <person name="Sun Q."/>
            <person name="Ohkuma M."/>
        </authorList>
    </citation>
    <scope>NUCLEOTIDE SEQUENCE</scope>
    <source>
        <strain evidence="1">JCM 4637</strain>
    </source>
</reference>
<gene>
    <name evidence="1" type="ORF">GCM10010334_83560</name>
</gene>
<proteinExistence type="predicted"/>
<protein>
    <submittedName>
        <fullName evidence="1">Uncharacterized protein</fullName>
    </submittedName>
</protein>
<organism evidence="1 2">
    <name type="scientific">Streptomyces finlayi</name>
    <dbReference type="NCBI Taxonomy" id="67296"/>
    <lineage>
        <taxon>Bacteria</taxon>
        <taxon>Bacillati</taxon>
        <taxon>Actinomycetota</taxon>
        <taxon>Actinomycetes</taxon>
        <taxon>Kitasatosporales</taxon>
        <taxon>Streptomycetaceae</taxon>
        <taxon>Streptomyces</taxon>
    </lineage>
</organism>
<dbReference type="EMBL" id="BMVC01000035">
    <property type="protein sequence ID" value="GHD19665.1"/>
    <property type="molecule type" value="Genomic_DNA"/>
</dbReference>
<name>A0A918X9M4_9ACTN</name>
<dbReference type="Proteomes" id="UP000638353">
    <property type="component" value="Unassembled WGS sequence"/>
</dbReference>
<reference evidence="1" key="1">
    <citation type="journal article" date="2014" name="Int. J. Syst. Evol. Microbiol.">
        <title>Complete genome sequence of Corynebacterium casei LMG S-19264T (=DSM 44701T), isolated from a smear-ripened cheese.</title>
        <authorList>
            <consortium name="US DOE Joint Genome Institute (JGI-PGF)"/>
            <person name="Walter F."/>
            <person name="Albersmeier A."/>
            <person name="Kalinowski J."/>
            <person name="Ruckert C."/>
        </authorList>
    </citation>
    <scope>NUCLEOTIDE SEQUENCE</scope>
    <source>
        <strain evidence="1">JCM 4637</strain>
    </source>
</reference>
<dbReference type="AlphaFoldDB" id="A0A918X9M4"/>
<sequence length="138" mass="15190">MTGLCRAESTLPPILAALALTFGPSTPEDLNPELVCVLGEHPDEPDHWGFACEIDGDHTGEVWTRWTDELPPYVVLVKPNCPSKGPEDFAFCGMFAEHPGPCTWEIELPTPDKLRALERDFDDALTLLRALGQLDPPP</sequence>
<evidence type="ECO:0000313" key="1">
    <source>
        <dbReference type="EMBL" id="GHD19665.1"/>
    </source>
</evidence>
<comment type="caution">
    <text evidence="1">The sequence shown here is derived from an EMBL/GenBank/DDBJ whole genome shotgun (WGS) entry which is preliminary data.</text>
</comment>